<feature type="binding site" evidence="7">
    <location>
        <begin position="59"/>
        <end position="68"/>
    </location>
    <ligand>
        <name>substrate</name>
    </ligand>
</feature>
<keyword evidence="3 7" id="KW-0210">Decarboxylase</keyword>
<gene>
    <name evidence="7 12" type="primary">pyrF</name>
    <name evidence="12" type="ORF">HU830_04855</name>
</gene>
<dbReference type="GO" id="GO:0006207">
    <property type="term" value="P:'de novo' pyrimidine nucleobase biosynthetic process"/>
    <property type="evidence" value="ECO:0007669"/>
    <property type="project" value="InterPro"/>
</dbReference>
<dbReference type="NCBIfam" id="NF001273">
    <property type="entry name" value="PRK00230.1"/>
    <property type="match status" value="1"/>
</dbReference>
<dbReference type="GO" id="GO:0005829">
    <property type="term" value="C:cytosol"/>
    <property type="evidence" value="ECO:0007669"/>
    <property type="project" value="TreeGrafter"/>
</dbReference>
<dbReference type="NCBIfam" id="TIGR01740">
    <property type="entry name" value="pyrF"/>
    <property type="match status" value="1"/>
</dbReference>
<dbReference type="Pfam" id="PF00215">
    <property type="entry name" value="OMPdecase"/>
    <property type="match status" value="1"/>
</dbReference>
<evidence type="ECO:0000256" key="3">
    <source>
        <dbReference type="ARBA" id="ARBA00022793"/>
    </source>
</evidence>
<protein>
    <recommendedName>
        <fullName evidence="7">Orotidine 5'-phosphate decarboxylase</fullName>
        <ecNumber evidence="7">4.1.1.23</ecNumber>
    </recommendedName>
    <alternativeName>
        <fullName evidence="7">OMP decarboxylase</fullName>
        <shortName evidence="7">OMPDCase</shortName>
        <shortName evidence="7">OMPdecase</shortName>
    </alternativeName>
</protein>
<comment type="caution">
    <text evidence="12">The sequence shown here is derived from an EMBL/GenBank/DDBJ whole genome shotgun (WGS) entry which is preliminary data.</text>
</comment>
<feature type="domain" description="Orotidine 5'-phosphate decarboxylase" evidence="11">
    <location>
        <begin position="3"/>
        <end position="230"/>
    </location>
</feature>
<dbReference type="RefSeq" id="WP_176942669.1">
    <property type="nucleotide sequence ID" value="NZ_JABZEC010000004.1"/>
</dbReference>
<dbReference type="PROSITE" id="PS00156">
    <property type="entry name" value="OMPDECASE"/>
    <property type="match status" value="1"/>
</dbReference>
<feature type="binding site" evidence="7 9">
    <location>
        <position position="214"/>
    </location>
    <ligand>
        <name>substrate</name>
    </ligand>
</feature>
<feature type="binding site" evidence="7 9">
    <location>
        <position position="215"/>
    </location>
    <ligand>
        <name>substrate</name>
    </ligand>
</feature>
<evidence type="ECO:0000313" key="13">
    <source>
        <dbReference type="Proteomes" id="UP000563523"/>
    </source>
</evidence>
<dbReference type="GO" id="GO:0044205">
    <property type="term" value="P:'de novo' UMP biosynthetic process"/>
    <property type="evidence" value="ECO:0007669"/>
    <property type="project" value="UniProtKB-UniRule"/>
</dbReference>
<dbReference type="InterPro" id="IPR013785">
    <property type="entry name" value="Aldolase_TIM"/>
</dbReference>
<dbReference type="CDD" id="cd04725">
    <property type="entry name" value="OMP_decarboxylase_like"/>
    <property type="match status" value="1"/>
</dbReference>
<evidence type="ECO:0000256" key="4">
    <source>
        <dbReference type="ARBA" id="ARBA00022975"/>
    </source>
</evidence>
<dbReference type="EC" id="4.1.1.23" evidence="7"/>
<dbReference type="InterPro" id="IPR001754">
    <property type="entry name" value="OMPdeCOase_dom"/>
</dbReference>
<feature type="active site" description="For OMPdecase activity" evidence="8">
    <location>
        <position position="59"/>
    </location>
</feature>
<keyword evidence="4 7" id="KW-0665">Pyrimidine biosynthesis</keyword>
<evidence type="ECO:0000256" key="5">
    <source>
        <dbReference type="ARBA" id="ARBA00023239"/>
    </source>
</evidence>
<organism evidence="12 13">
    <name type="scientific">Bombilactobacillus apium</name>
    <dbReference type="NCBI Taxonomy" id="2675299"/>
    <lineage>
        <taxon>Bacteria</taxon>
        <taxon>Bacillati</taxon>
        <taxon>Bacillota</taxon>
        <taxon>Bacilli</taxon>
        <taxon>Lactobacillales</taxon>
        <taxon>Lactobacillaceae</taxon>
        <taxon>Bombilactobacillus</taxon>
    </lineage>
</organism>
<dbReference type="PANTHER" id="PTHR32119:SF2">
    <property type="entry name" value="OROTIDINE 5'-PHOSPHATE DECARBOXYLASE"/>
    <property type="match status" value="1"/>
</dbReference>
<dbReference type="EMBL" id="JABZEC010000004">
    <property type="protein sequence ID" value="NVY96499.1"/>
    <property type="molecule type" value="Genomic_DNA"/>
</dbReference>
<sequence>MGPVFIALDFAEAQTALAFLDQFPDSEPLAVKVGMELYYAAGPEIIQELRRRHATIFLDLKLCDIPHTVEQAAAQLAAQEVSYLTVMALGGGTMIQQAKQGLLRGSQQVGVQPAKLLAVTQLTSTSESQMNQDLQIPGSLGASVTHLAQLAQTNGADGVIASALEDPQIHQATTDEFLCINPGIRRTDNTNDDQKRVVTPQKAAALGSNGLVVGRPITQASDPVASYHEFLKEWSAQHE</sequence>
<dbReference type="SUPFAM" id="SSF51366">
    <property type="entry name" value="Ribulose-phoshate binding barrel"/>
    <property type="match status" value="1"/>
</dbReference>
<feature type="active site" description="Proton donor" evidence="7">
    <location>
        <position position="61"/>
    </location>
</feature>
<dbReference type="GO" id="GO:0004590">
    <property type="term" value="F:orotidine-5'-phosphate decarboxylase activity"/>
    <property type="evidence" value="ECO:0007669"/>
    <property type="project" value="UniProtKB-UniRule"/>
</dbReference>
<comment type="subunit">
    <text evidence="7">Homodimer.</text>
</comment>
<dbReference type="InterPro" id="IPR011060">
    <property type="entry name" value="RibuloseP-bd_barrel"/>
</dbReference>
<proteinExistence type="inferred from homology"/>
<feature type="binding site" evidence="7 9">
    <location>
        <position position="194"/>
    </location>
    <ligand>
        <name>substrate</name>
    </ligand>
</feature>
<comment type="catalytic activity">
    <reaction evidence="6 7 10">
        <text>orotidine 5'-phosphate + H(+) = UMP + CO2</text>
        <dbReference type="Rhea" id="RHEA:11596"/>
        <dbReference type="ChEBI" id="CHEBI:15378"/>
        <dbReference type="ChEBI" id="CHEBI:16526"/>
        <dbReference type="ChEBI" id="CHEBI:57538"/>
        <dbReference type="ChEBI" id="CHEBI:57865"/>
        <dbReference type="EC" id="4.1.1.23"/>
    </reaction>
</comment>
<feature type="active site" description="For OMPdecase activity" evidence="8">
    <location>
        <position position="64"/>
    </location>
</feature>
<dbReference type="SMART" id="SM00934">
    <property type="entry name" value="OMPdecase"/>
    <property type="match status" value="1"/>
</dbReference>
<keyword evidence="13" id="KW-1185">Reference proteome</keyword>
<feature type="binding site" evidence="7 9">
    <location>
        <position position="123"/>
    </location>
    <ligand>
        <name>substrate</name>
    </ligand>
</feature>
<dbReference type="InterPro" id="IPR047596">
    <property type="entry name" value="OMPdecase_bac"/>
</dbReference>
<dbReference type="AlphaFoldDB" id="A0A850R0C0"/>
<evidence type="ECO:0000259" key="11">
    <source>
        <dbReference type="SMART" id="SM00934"/>
    </source>
</evidence>
<evidence type="ECO:0000256" key="1">
    <source>
        <dbReference type="ARBA" id="ARBA00002356"/>
    </source>
</evidence>
<evidence type="ECO:0000256" key="2">
    <source>
        <dbReference type="ARBA" id="ARBA00004861"/>
    </source>
</evidence>
<comment type="similarity">
    <text evidence="7">Belongs to the OMP decarboxylase family. Type 1 subfamily.</text>
</comment>
<dbReference type="InterPro" id="IPR018089">
    <property type="entry name" value="OMPdecase_AS"/>
</dbReference>
<accession>A0A850R0C0</accession>
<comment type="function">
    <text evidence="1 7">Catalyzes the decarboxylation of orotidine 5'-monophosphate (OMP) to uridine 5'-monophosphate (UMP).</text>
</comment>
<evidence type="ECO:0000256" key="8">
    <source>
        <dbReference type="PIRSR" id="PIRSR614732-1"/>
    </source>
</evidence>
<dbReference type="HAMAP" id="MF_01200_B">
    <property type="entry name" value="OMPdecase_type1_B"/>
    <property type="match status" value="1"/>
</dbReference>
<dbReference type="PANTHER" id="PTHR32119">
    <property type="entry name" value="OROTIDINE 5'-PHOSPHATE DECARBOXYLASE"/>
    <property type="match status" value="1"/>
</dbReference>
<feature type="binding site" evidence="7 9">
    <location>
        <position position="32"/>
    </location>
    <ligand>
        <name>substrate</name>
    </ligand>
</feature>
<keyword evidence="5 7" id="KW-0456">Lyase</keyword>
<evidence type="ECO:0000256" key="9">
    <source>
        <dbReference type="PIRSR" id="PIRSR614732-2"/>
    </source>
</evidence>
<comment type="pathway">
    <text evidence="2 7 10">Pyrimidine metabolism; UMP biosynthesis via de novo pathway; UMP from orotate: step 2/2.</text>
</comment>
<dbReference type="InterPro" id="IPR014732">
    <property type="entry name" value="OMPdecase"/>
</dbReference>
<evidence type="ECO:0000313" key="12">
    <source>
        <dbReference type="EMBL" id="NVY96499.1"/>
    </source>
</evidence>
<dbReference type="Proteomes" id="UP000563523">
    <property type="component" value="Unassembled WGS sequence"/>
</dbReference>
<feature type="binding site" evidence="7 9">
    <location>
        <position position="185"/>
    </location>
    <ligand>
        <name>substrate</name>
    </ligand>
</feature>
<feature type="binding site" evidence="7 9">
    <location>
        <position position="9"/>
    </location>
    <ligand>
        <name>substrate</name>
    </ligand>
</feature>
<evidence type="ECO:0000256" key="6">
    <source>
        <dbReference type="ARBA" id="ARBA00049157"/>
    </source>
</evidence>
<name>A0A850R0C0_9LACO</name>
<evidence type="ECO:0000256" key="7">
    <source>
        <dbReference type="HAMAP-Rule" id="MF_01200"/>
    </source>
</evidence>
<dbReference type="Gene3D" id="3.20.20.70">
    <property type="entry name" value="Aldolase class I"/>
    <property type="match status" value="1"/>
</dbReference>
<evidence type="ECO:0000256" key="10">
    <source>
        <dbReference type="RuleBase" id="RU000512"/>
    </source>
</evidence>
<reference evidence="12 13" key="1">
    <citation type="submission" date="2020-06" db="EMBL/GenBank/DDBJ databases">
        <authorList>
            <person name="Kang J."/>
        </authorList>
    </citation>
    <scope>NUCLEOTIDE SEQUENCE [LARGE SCALE GENOMIC DNA]</scope>
    <source>
        <strain evidence="12 13">DCY120</strain>
    </source>
</reference>
<feature type="active site" description="For OMPdecase activity" evidence="8">
    <location>
        <position position="61"/>
    </location>
</feature>
<dbReference type="UniPathway" id="UPA00070">
    <property type="reaction ID" value="UER00120"/>
</dbReference>